<proteinExistence type="inferred from homology"/>
<sequence length="308" mass="34431">MLIRRCVESPNENSTNNFSTEVHYESLRATLQQIDIIHTLVERYPDDLQLSRTSQEVWQAFQSGKVASLIGVEGLHQIANSASALRNFHRLGVRYITLTHDSNNLYADSTNAGSHHGGLSGKGVEMIKEMNRIGMIVDLSHTSVQAQKEALCIAKAPLIFSHSSCPNDVLDMLKINGGVFMVSFLRKLTDANNPTLSRVADHIQYVGERIGYEHVGIGSDFDGVMQTTDGLEDVSKFPLLIAELLRRGISEQSIKGIVGLNVLRVLDDVQKVSEIMKRNGEEMLHDWIEPIWDEQVKEEVKRLRGVVE</sequence>
<dbReference type="GO" id="GO:0046872">
    <property type="term" value="F:metal ion binding"/>
    <property type="evidence" value="ECO:0007669"/>
    <property type="project" value="UniProtKB-UniRule"/>
</dbReference>
<dbReference type="AlphaFoldDB" id="A0AAE1LXT8"/>
<dbReference type="GeneID" id="87922149"/>
<name>A0AAE1LXT8_9HYPO</name>
<keyword evidence="2" id="KW-0862">Zinc</keyword>
<dbReference type="EC" id="3.4.13.19" evidence="2"/>
<dbReference type="RefSeq" id="XP_062753558.1">
    <property type="nucleotide sequence ID" value="XM_062902244.1"/>
</dbReference>
<evidence type="ECO:0000256" key="2">
    <source>
        <dbReference type="RuleBase" id="RU341113"/>
    </source>
</evidence>
<dbReference type="PANTHER" id="PTHR10443:SF12">
    <property type="entry name" value="DIPEPTIDASE"/>
    <property type="match status" value="1"/>
</dbReference>
<keyword evidence="2" id="KW-0482">Metalloprotease</keyword>
<dbReference type="PROSITE" id="PS51365">
    <property type="entry name" value="RENAL_DIPEPTIDASE_2"/>
    <property type="match status" value="1"/>
</dbReference>
<comment type="similarity">
    <text evidence="2">Belongs to the metallo-dependent hydrolases superfamily. Peptidase M19 family.</text>
</comment>
<accession>A0AAE1LXT8</accession>
<keyword evidence="4" id="KW-1185">Reference proteome</keyword>
<dbReference type="SUPFAM" id="SSF51556">
    <property type="entry name" value="Metallo-dependent hydrolases"/>
    <property type="match status" value="1"/>
</dbReference>
<dbReference type="Pfam" id="PF01244">
    <property type="entry name" value="Peptidase_M19"/>
    <property type="match status" value="1"/>
</dbReference>
<keyword evidence="1 2" id="KW-0224">Dipeptidase</keyword>
<organism evidence="3 4">
    <name type="scientific">Trichoderma aggressivum f. europaeum</name>
    <dbReference type="NCBI Taxonomy" id="173218"/>
    <lineage>
        <taxon>Eukaryota</taxon>
        <taxon>Fungi</taxon>
        <taxon>Dikarya</taxon>
        <taxon>Ascomycota</taxon>
        <taxon>Pezizomycotina</taxon>
        <taxon>Sordariomycetes</taxon>
        <taxon>Hypocreomycetidae</taxon>
        <taxon>Hypocreales</taxon>
        <taxon>Hypocreaceae</taxon>
        <taxon>Trichoderma</taxon>
    </lineage>
</organism>
<gene>
    <name evidence="3" type="ORF">Triagg1_7501</name>
</gene>
<reference evidence="3" key="1">
    <citation type="submission" date="2023-11" db="EMBL/GenBank/DDBJ databases">
        <title>The genome sequences of three competitors of mushroom-forming fungi.</title>
        <authorList>
            <person name="Beijen E."/>
            <person name="Ohm R.A."/>
        </authorList>
    </citation>
    <scope>NUCLEOTIDE SEQUENCE</scope>
    <source>
        <strain evidence="3">CBS 100526</strain>
    </source>
</reference>
<dbReference type="Gene3D" id="3.20.20.140">
    <property type="entry name" value="Metal-dependent hydrolases"/>
    <property type="match status" value="1"/>
</dbReference>
<protein>
    <recommendedName>
        <fullName evidence="2">Dipeptidase</fullName>
        <ecNumber evidence="2">3.4.13.19</ecNumber>
    </recommendedName>
</protein>
<dbReference type="GO" id="GO:0070573">
    <property type="term" value="F:metallodipeptidase activity"/>
    <property type="evidence" value="ECO:0007669"/>
    <property type="project" value="InterPro"/>
</dbReference>
<dbReference type="CDD" id="cd01301">
    <property type="entry name" value="rDP_like"/>
    <property type="match status" value="1"/>
</dbReference>
<dbReference type="GO" id="GO:0006508">
    <property type="term" value="P:proteolysis"/>
    <property type="evidence" value="ECO:0007669"/>
    <property type="project" value="UniProtKB-KW"/>
</dbReference>
<keyword evidence="2" id="KW-0479">Metal-binding</keyword>
<dbReference type="InterPro" id="IPR008257">
    <property type="entry name" value="Pept_M19"/>
</dbReference>
<dbReference type="EMBL" id="JAWRVG010000033">
    <property type="protein sequence ID" value="KAK4068258.1"/>
    <property type="molecule type" value="Genomic_DNA"/>
</dbReference>
<dbReference type="InterPro" id="IPR032466">
    <property type="entry name" value="Metal_Hydrolase"/>
</dbReference>
<keyword evidence="2" id="KW-0645">Protease</keyword>
<dbReference type="Proteomes" id="UP001273209">
    <property type="component" value="Unassembled WGS sequence"/>
</dbReference>
<evidence type="ECO:0000313" key="3">
    <source>
        <dbReference type="EMBL" id="KAK4068258.1"/>
    </source>
</evidence>
<evidence type="ECO:0000256" key="1">
    <source>
        <dbReference type="ARBA" id="ARBA00022997"/>
    </source>
</evidence>
<comment type="caution">
    <text evidence="3">The sequence shown here is derived from an EMBL/GenBank/DDBJ whole genome shotgun (WGS) entry which is preliminary data.</text>
</comment>
<keyword evidence="2" id="KW-0378">Hydrolase</keyword>
<comment type="cofactor">
    <cofactor evidence="2">
        <name>Zn(2+)</name>
        <dbReference type="ChEBI" id="CHEBI:29105"/>
    </cofactor>
</comment>
<evidence type="ECO:0000313" key="4">
    <source>
        <dbReference type="Proteomes" id="UP001273209"/>
    </source>
</evidence>
<dbReference type="PANTHER" id="PTHR10443">
    <property type="entry name" value="MICROSOMAL DIPEPTIDASE"/>
    <property type="match status" value="1"/>
</dbReference>
<comment type="catalytic activity">
    <reaction evidence="2">
        <text>an L-aminoacyl-L-amino acid + H2O = 2 an L-alpha-amino acid</text>
        <dbReference type="Rhea" id="RHEA:48940"/>
        <dbReference type="ChEBI" id="CHEBI:15377"/>
        <dbReference type="ChEBI" id="CHEBI:59869"/>
        <dbReference type="ChEBI" id="CHEBI:77460"/>
        <dbReference type="EC" id="3.4.13.19"/>
    </reaction>
</comment>